<comment type="caution">
    <text evidence="1">The sequence shown here is derived from an EMBL/GenBank/DDBJ whole genome shotgun (WGS) entry which is preliminary data.</text>
</comment>
<organism evidence="1 2">
    <name type="scientific">Brachybacterium rhamnosum</name>
    <dbReference type="NCBI Taxonomy" id="173361"/>
    <lineage>
        <taxon>Bacteria</taxon>
        <taxon>Bacillati</taxon>
        <taxon>Actinomycetota</taxon>
        <taxon>Actinomycetes</taxon>
        <taxon>Micrococcales</taxon>
        <taxon>Dermabacteraceae</taxon>
        <taxon>Brachybacterium</taxon>
    </lineage>
</organism>
<proteinExistence type="predicted"/>
<dbReference type="Proteomes" id="UP001597280">
    <property type="component" value="Unassembled WGS sequence"/>
</dbReference>
<dbReference type="EMBL" id="JBHUFL010000003">
    <property type="protein sequence ID" value="MFD1836216.1"/>
    <property type="molecule type" value="Genomic_DNA"/>
</dbReference>
<name>A0ABW4PZS5_9MICO</name>
<gene>
    <name evidence="1" type="ORF">ACFSDA_14190</name>
</gene>
<accession>A0ABW4PZS5</accession>
<protein>
    <recommendedName>
        <fullName evidence="3">Head-to-tail adaptor</fullName>
    </recommendedName>
</protein>
<reference evidence="2" key="1">
    <citation type="journal article" date="2019" name="Int. J. Syst. Evol. Microbiol.">
        <title>The Global Catalogue of Microorganisms (GCM) 10K type strain sequencing project: providing services to taxonomists for standard genome sequencing and annotation.</title>
        <authorList>
            <consortium name="The Broad Institute Genomics Platform"/>
            <consortium name="The Broad Institute Genome Sequencing Center for Infectious Disease"/>
            <person name="Wu L."/>
            <person name="Ma J."/>
        </authorList>
    </citation>
    <scope>NUCLEOTIDE SEQUENCE [LARGE SCALE GENOMIC DNA]</scope>
    <source>
        <strain evidence="2">JCM 11650</strain>
    </source>
</reference>
<evidence type="ECO:0000313" key="1">
    <source>
        <dbReference type="EMBL" id="MFD1836216.1"/>
    </source>
</evidence>
<evidence type="ECO:0000313" key="2">
    <source>
        <dbReference type="Proteomes" id="UP001597280"/>
    </source>
</evidence>
<evidence type="ECO:0008006" key="3">
    <source>
        <dbReference type="Google" id="ProtNLM"/>
    </source>
</evidence>
<keyword evidence="2" id="KW-1185">Reference proteome</keyword>
<dbReference type="RefSeq" id="WP_343905562.1">
    <property type="nucleotide sequence ID" value="NZ_BAAAIS010000003.1"/>
</dbReference>
<sequence>MELVEEPEGLVILPPLAKGEQIEAWTEGEVATDDPRLGLLLAGASAAVRNYCGWHVAPVVRDTLTVTDHYGGGQLDLLVPTGHLRDVTAVRVDGRPVERYAWDATGAVWAGPLSSGPHRVEVDVEHGWHLSEVPALASIVVQVSVVALSSPKGATREQAGQVSVSWAQTAIGVSGGLTLLERDLAVLDGYRIGGAP</sequence>